<feature type="non-terminal residue" evidence="1">
    <location>
        <position position="1"/>
    </location>
</feature>
<proteinExistence type="predicted"/>
<reference evidence="1" key="1">
    <citation type="submission" date="2020-02" db="EMBL/GenBank/DDBJ databases">
        <authorList>
            <person name="Meier V. D."/>
        </authorList>
    </citation>
    <scope>NUCLEOTIDE SEQUENCE</scope>
    <source>
        <strain evidence="1">AVDCRST_MAG37</strain>
    </source>
</reference>
<gene>
    <name evidence="1" type="ORF">AVDCRST_MAG37-2018</name>
</gene>
<accession>A0A6J4QP85</accession>
<dbReference type="EMBL" id="CADCVD010000095">
    <property type="protein sequence ID" value="CAA9447855.1"/>
    <property type="molecule type" value="Genomic_DNA"/>
</dbReference>
<protein>
    <submittedName>
        <fullName evidence="1">Uncharacterized protein</fullName>
    </submittedName>
</protein>
<organism evidence="1">
    <name type="scientific">uncultured Rubrobacteraceae bacterium</name>
    <dbReference type="NCBI Taxonomy" id="349277"/>
    <lineage>
        <taxon>Bacteria</taxon>
        <taxon>Bacillati</taxon>
        <taxon>Actinomycetota</taxon>
        <taxon>Rubrobacteria</taxon>
        <taxon>Rubrobacterales</taxon>
        <taxon>Rubrobacteraceae</taxon>
        <taxon>environmental samples</taxon>
    </lineage>
</organism>
<feature type="non-terminal residue" evidence="1">
    <location>
        <position position="87"/>
    </location>
</feature>
<evidence type="ECO:0000313" key="1">
    <source>
        <dbReference type="EMBL" id="CAA9447855.1"/>
    </source>
</evidence>
<name>A0A6J4QP85_9ACTN</name>
<dbReference type="AlphaFoldDB" id="A0A6J4QP85"/>
<sequence>WLLKSSSATTATVKTSLRTARLQTANRSTSATIASAKVARTPVPTPIRRTGARRSCMLTKNAPVFGVWRAPLGSRATPSRAGSKKAA</sequence>